<keyword evidence="1" id="KW-0472">Membrane</keyword>
<dbReference type="EMBL" id="PXWG01000027">
    <property type="protein sequence ID" value="PSJ28229.1"/>
    <property type="molecule type" value="Genomic_DNA"/>
</dbReference>
<comment type="caution">
    <text evidence="2">The sequence shown here is derived from an EMBL/GenBank/DDBJ whole genome shotgun (WGS) entry which is preliminary data.</text>
</comment>
<keyword evidence="1" id="KW-1133">Transmembrane helix</keyword>
<proteinExistence type="predicted"/>
<sequence length="184" mass="19993">MTGPRYKRDTTTVRIPRQRHTWGRRQTPIVLVVPEQPTLGQRLAAALGRAAWKRRRAALPLLAAVAGFVAAAVVHAAAPWTWLPLAVGAAALPIWLAWVQRRRPSPDPRVRTWRYGLAAVVLTAGAWAAAAVAAGPTTGPLPLLWLALAIAIPLVRRSLRRSTATAPVHEPSDITQPVEKEYDS</sequence>
<evidence type="ECO:0000313" key="3">
    <source>
        <dbReference type="Proteomes" id="UP000242427"/>
    </source>
</evidence>
<evidence type="ECO:0000313" key="2">
    <source>
        <dbReference type="EMBL" id="PSJ28229.1"/>
    </source>
</evidence>
<feature type="transmembrane region" description="Helical" evidence="1">
    <location>
        <begin position="82"/>
        <end position="100"/>
    </location>
</feature>
<dbReference type="OrthoDB" id="10016985at2"/>
<reference evidence="2 3" key="1">
    <citation type="submission" date="2018-03" db="EMBL/GenBank/DDBJ databases">
        <title>Chitinolytic properties of Streptosporangium nondiastaticum TBG75A20.</title>
        <authorList>
            <person name="Gayathri V."/>
            <person name="Shiburaj S."/>
        </authorList>
    </citation>
    <scope>NUCLEOTIDE SEQUENCE [LARGE SCALE GENOMIC DNA]</scope>
    <source>
        <strain evidence="2 3">TBG75A20</strain>
    </source>
</reference>
<keyword evidence="1" id="KW-0812">Transmembrane</keyword>
<feature type="transmembrane region" description="Helical" evidence="1">
    <location>
        <begin position="139"/>
        <end position="155"/>
    </location>
</feature>
<name>A0A9X7JRC0_9ACTN</name>
<organism evidence="2 3">
    <name type="scientific">Streptosporangium nondiastaticum</name>
    <dbReference type="NCBI Taxonomy" id="35764"/>
    <lineage>
        <taxon>Bacteria</taxon>
        <taxon>Bacillati</taxon>
        <taxon>Actinomycetota</taxon>
        <taxon>Actinomycetes</taxon>
        <taxon>Streptosporangiales</taxon>
        <taxon>Streptosporangiaceae</taxon>
        <taxon>Streptosporangium</taxon>
    </lineage>
</organism>
<dbReference type="AlphaFoldDB" id="A0A9X7JRC0"/>
<keyword evidence="3" id="KW-1185">Reference proteome</keyword>
<evidence type="ECO:0000256" key="1">
    <source>
        <dbReference type="SAM" id="Phobius"/>
    </source>
</evidence>
<gene>
    <name evidence="2" type="ORF">B7P34_13420</name>
</gene>
<protein>
    <submittedName>
        <fullName evidence="2">Uncharacterized protein</fullName>
    </submittedName>
</protein>
<dbReference type="Proteomes" id="UP000242427">
    <property type="component" value="Unassembled WGS sequence"/>
</dbReference>
<feature type="transmembrane region" description="Helical" evidence="1">
    <location>
        <begin position="57"/>
        <end position="76"/>
    </location>
</feature>
<accession>A0A9X7JRC0</accession>
<feature type="transmembrane region" description="Helical" evidence="1">
    <location>
        <begin position="112"/>
        <end position="133"/>
    </location>
</feature>
<dbReference type="RefSeq" id="WP_106676176.1">
    <property type="nucleotide sequence ID" value="NZ_PXWG01000027.1"/>
</dbReference>